<dbReference type="InterPro" id="IPR029058">
    <property type="entry name" value="AB_hydrolase_fold"/>
</dbReference>
<accession>A0ABW5A101</accession>
<dbReference type="PIRSF" id="PIRSF017388">
    <property type="entry name" value="Esterase_lipase"/>
    <property type="match status" value="1"/>
</dbReference>
<dbReference type="PANTHER" id="PTHR43798">
    <property type="entry name" value="MONOACYLGLYCEROL LIPASE"/>
    <property type="match status" value="1"/>
</dbReference>
<feature type="domain" description="Serine aminopeptidase S33" evidence="2">
    <location>
        <begin position="2"/>
        <end position="216"/>
    </location>
</feature>
<reference evidence="4" key="1">
    <citation type="journal article" date="2019" name="Int. J. Syst. Evol. Microbiol.">
        <title>The Global Catalogue of Microorganisms (GCM) 10K type strain sequencing project: providing services to taxonomists for standard genome sequencing and annotation.</title>
        <authorList>
            <consortium name="The Broad Institute Genomics Platform"/>
            <consortium name="The Broad Institute Genome Sequencing Center for Infectious Disease"/>
            <person name="Wu L."/>
            <person name="Ma J."/>
        </authorList>
    </citation>
    <scope>NUCLEOTIDE SEQUENCE [LARGE SCALE GENOMIC DNA]</scope>
    <source>
        <strain evidence="4">CGMCC 1.13574</strain>
    </source>
</reference>
<keyword evidence="1 3" id="KW-0378">Hydrolase</keyword>
<name>A0ABW5A101_9BACL</name>
<dbReference type="InterPro" id="IPR022742">
    <property type="entry name" value="Hydrolase_4"/>
</dbReference>
<evidence type="ECO:0000313" key="4">
    <source>
        <dbReference type="Proteomes" id="UP001597343"/>
    </source>
</evidence>
<dbReference type="PANTHER" id="PTHR43798:SF31">
    <property type="entry name" value="AB HYDROLASE SUPERFAMILY PROTEIN YCLE"/>
    <property type="match status" value="1"/>
</dbReference>
<dbReference type="InterPro" id="IPR000073">
    <property type="entry name" value="AB_hydrolase_1"/>
</dbReference>
<dbReference type="Pfam" id="PF12146">
    <property type="entry name" value="Hydrolase_4"/>
    <property type="match status" value="1"/>
</dbReference>
<evidence type="ECO:0000259" key="2">
    <source>
        <dbReference type="Pfam" id="PF12146"/>
    </source>
</evidence>
<dbReference type="EMBL" id="JBHUIO010000011">
    <property type="protein sequence ID" value="MFD2171922.1"/>
    <property type="molecule type" value="Genomic_DNA"/>
</dbReference>
<proteinExistence type="predicted"/>
<sequence length="240" mass="27189">MGVCLLIHGFTGTPFEVEPLAKELIHRGHQVIMPTLAGHGNSRHEMGRVTWRDWIRSAEGTLRDLLKQHPEEKIHLVGFSMGGLIAAYLSIEHRERIASLTMLAAPVFTINPKQLFRTIAEAIQKSMRARDRHEDVTRYIAKVKGTPLRSLVHFRRLIQEVKPKLEQLEVPLFVIQGELDDLVEPRSAAHIFDSAASPHKDLHFFSQSGHMICHDCEAEVVCRRVADFIERNSGESEGKV</sequence>
<organism evidence="3 4">
    <name type="scientific">Tumebacillus lipolyticus</name>
    <dbReference type="NCBI Taxonomy" id="1280370"/>
    <lineage>
        <taxon>Bacteria</taxon>
        <taxon>Bacillati</taxon>
        <taxon>Bacillota</taxon>
        <taxon>Bacilli</taxon>
        <taxon>Bacillales</taxon>
        <taxon>Alicyclobacillaceae</taxon>
        <taxon>Tumebacillus</taxon>
    </lineage>
</organism>
<gene>
    <name evidence="3" type="ORF">ACFSOY_18315</name>
</gene>
<dbReference type="Gene3D" id="3.40.50.1820">
    <property type="entry name" value="alpha/beta hydrolase"/>
    <property type="match status" value="1"/>
</dbReference>
<comment type="caution">
    <text evidence="3">The sequence shown here is derived from an EMBL/GenBank/DDBJ whole genome shotgun (WGS) entry which is preliminary data.</text>
</comment>
<dbReference type="InterPro" id="IPR012354">
    <property type="entry name" value="Esterase_lipase"/>
</dbReference>
<evidence type="ECO:0000256" key="1">
    <source>
        <dbReference type="ARBA" id="ARBA00022801"/>
    </source>
</evidence>
<evidence type="ECO:0000313" key="3">
    <source>
        <dbReference type="EMBL" id="MFD2171922.1"/>
    </source>
</evidence>
<keyword evidence="4" id="KW-1185">Reference proteome</keyword>
<dbReference type="Proteomes" id="UP001597343">
    <property type="component" value="Unassembled WGS sequence"/>
</dbReference>
<dbReference type="PRINTS" id="PR00111">
    <property type="entry name" value="ABHYDROLASE"/>
</dbReference>
<protein>
    <submittedName>
        <fullName evidence="3">Alpha/beta hydrolase</fullName>
    </submittedName>
</protein>
<dbReference type="GO" id="GO:0016787">
    <property type="term" value="F:hydrolase activity"/>
    <property type="evidence" value="ECO:0007669"/>
    <property type="project" value="UniProtKB-KW"/>
</dbReference>
<dbReference type="InterPro" id="IPR050266">
    <property type="entry name" value="AB_hydrolase_sf"/>
</dbReference>
<dbReference type="RefSeq" id="WP_386049140.1">
    <property type="nucleotide sequence ID" value="NZ_JBHUIO010000011.1"/>
</dbReference>
<dbReference type="SUPFAM" id="SSF53474">
    <property type="entry name" value="alpha/beta-Hydrolases"/>
    <property type="match status" value="1"/>
</dbReference>